<organism evidence="4 5">
    <name type="scientific">Chryseobacterium potabilaquae</name>
    <dbReference type="NCBI Taxonomy" id="2675057"/>
    <lineage>
        <taxon>Bacteria</taxon>
        <taxon>Pseudomonadati</taxon>
        <taxon>Bacteroidota</taxon>
        <taxon>Flavobacteriia</taxon>
        <taxon>Flavobacteriales</taxon>
        <taxon>Weeksellaceae</taxon>
        <taxon>Chryseobacterium group</taxon>
        <taxon>Chryseobacterium</taxon>
    </lineage>
</organism>
<comment type="similarity">
    <text evidence="1 2">Belongs to the anti-sigma-factor antagonist family.</text>
</comment>
<dbReference type="Gene3D" id="3.30.750.24">
    <property type="entry name" value="STAS domain"/>
    <property type="match status" value="1"/>
</dbReference>
<feature type="domain" description="STAS" evidence="3">
    <location>
        <begin position="13"/>
        <end position="103"/>
    </location>
</feature>
<dbReference type="GO" id="GO:0043856">
    <property type="term" value="F:anti-sigma factor antagonist activity"/>
    <property type="evidence" value="ECO:0007669"/>
    <property type="project" value="InterPro"/>
</dbReference>
<proteinExistence type="inferred from homology"/>
<dbReference type="Pfam" id="PF01740">
    <property type="entry name" value="STAS"/>
    <property type="match status" value="1"/>
</dbReference>
<dbReference type="InterPro" id="IPR003658">
    <property type="entry name" value="Anti-sigma_ant"/>
</dbReference>
<dbReference type="AlphaFoldDB" id="A0A6N4X7S0"/>
<dbReference type="PANTHER" id="PTHR33495">
    <property type="entry name" value="ANTI-SIGMA FACTOR ANTAGONIST TM_1081-RELATED-RELATED"/>
    <property type="match status" value="1"/>
</dbReference>
<name>A0A6N4X7S0_9FLAO</name>
<evidence type="ECO:0000259" key="3">
    <source>
        <dbReference type="PROSITE" id="PS50801"/>
    </source>
</evidence>
<gene>
    <name evidence="4" type="primary">btrV_1</name>
    <name evidence="4" type="ORF">CHRY9293_00722</name>
</gene>
<dbReference type="SUPFAM" id="SSF52091">
    <property type="entry name" value="SpoIIaa-like"/>
    <property type="match status" value="1"/>
</dbReference>
<sequence>MKNAIKNIGMETIITMNKRMDLLDAQEIKMQLKTMLQIDKPCICIDCTELQYISSNLFRSFISLIKYISRLDGQLFLISMQPEVENILELTGFSSLFNKKYCI</sequence>
<dbReference type="EMBL" id="CACVBR010000004">
    <property type="protein sequence ID" value="CAA7194409.1"/>
    <property type="molecule type" value="Genomic_DNA"/>
</dbReference>
<dbReference type="PROSITE" id="PS50801">
    <property type="entry name" value="STAS"/>
    <property type="match status" value="1"/>
</dbReference>
<dbReference type="Proteomes" id="UP000445144">
    <property type="component" value="Unassembled WGS sequence"/>
</dbReference>
<evidence type="ECO:0000313" key="5">
    <source>
        <dbReference type="Proteomes" id="UP000445144"/>
    </source>
</evidence>
<dbReference type="InterPro" id="IPR036513">
    <property type="entry name" value="STAS_dom_sf"/>
</dbReference>
<evidence type="ECO:0000256" key="1">
    <source>
        <dbReference type="ARBA" id="ARBA00009013"/>
    </source>
</evidence>
<reference evidence="4 5" key="1">
    <citation type="submission" date="2020-01" db="EMBL/GenBank/DDBJ databases">
        <authorList>
            <person name="Rodrigo-Torres L."/>
            <person name="Arahal R. D."/>
            <person name="Lucena T."/>
        </authorList>
    </citation>
    <scope>NUCLEOTIDE SEQUENCE [LARGE SCALE GENOMIC DNA]</scope>
    <source>
        <strain evidence="4 5">CECT 9293</strain>
    </source>
</reference>
<evidence type="ECO:0000313" key="4">
    <source>
        <dbReference type="EMBL" id="CAA7194409.1"/>
    </source>
</evidence>
<evidence type="ECO:0000256" key="2">
    <source>
        <dbReference type="RuleBase" id="RU003749"/>
    </source>
</evidence>
<dbReference type="InterPro" id="IPR002645">
    <property type="entry name" value="STAS_dom"/>
</dbReference>
<protein>
    <recommendedName>
        <fullName evidence="2">Anti-sigma factor antagonist</fullName>
    </recommendedName>
</protein>
<dbReference type="RefSeq" id="WP_162031625.1">
    <property type="nucleotide sequence ID" value="NZ_CACVBR010000004.1"/>
</dbReference>
<dbReference type="NCBIfam" id="TIGR00377">
    <property type="entry name" value="ant_ant_sig"/>
    <property type="match status" value="1"/>
</dbReference>
<dbReference type="CDD" id="cd07043">
    <property type="entry name" value="STAS_anti-anti-sigma_factors"/>
    <property type="match status" value="1"/>
</dbReference>
<accession>A0A6N4X7S0</accession>
<keyword evidence="5" id="KW-1185">Reference proteome</keyword>